<gene>
    <name evidence="2" type="ORF">FB45DRAFT_915776</name>
</gene>
<feature type="coiled-coil region" evidence="1">
    <location>
        <begin position="46"/>
        <end position="101"/>
    </location>
</feature>
<organism evidence="2 3">
    <name type="scientific">Roridomyces roridus</name>
    <dbReference type="NCBI Taxonomy" id="1738132"/>
    <lineage>
        <taxon>Eukaryota</taxon>
        <taxon>Fungi</taxon>
        <taxon>Dikarya</taxon>
        <taxon>Basidiomycota</taxon>
        <taxon>Agaricomycotina</taxon>
        <taxon>Agaricomycetes</taxon>
        <taxon>Agaricomycetidae</taxon>
        <taxon>Agaricales</taxon>
        <taxon>Marasmiineae</taxon>
        <taxon>Mycenaceae</taxon>
        <taxon>Roridomyces</taxon>
    </lineage>
</organism>
<evidence type="ECO:0000313" key="2">
    <source>
        <dbReference type="EMBL" id="KAJ7630522.1"/>
    </source>
</evidence>
<dbReference type="Proteomes" id="UP001221142">
    <property type="component" value="Unassembled WGS sequence"/>
</dbReference>
<comment type="caution">
    <text evidence="2">The sequence shown here is derived from an EMBL/GenBank/DDBJ whole genome shotgun (WGS) entry which is preliminary data.</text>
</comment>
<keyword evidence="3" id="KW-1185">Reference proteome</keyword>
<evidence type="ECO:0000256" key="1">
    <source>
        <dbReference type="SAM" id="Coils"/>
    </source>
</evidence>
<dbReference type="AlphaFoldDB" id="A0AAD7FPB3"/>
<accession>A0AAD7FPB3</accession>
<sequence>MQKLRHTLRRDLPLFLILRRTCRASRSVHSNPLLPKPQNEALTKLLDKQIDQQDRKDKRLQRLSERLEKTQDNLTTFRNDIRDLIREKAALQADIAQANNEYDIRSALEIVAEAFETHDKNRQYPARLPLNPGVQRILSTVAGGYFDDHGGTPVVFDDAVNDIVEVFYINGIASTLSVNKATRGLYNHLIAAALSVILFARRKGICPLDVIFYKGDGVRTKLSQM</sequence>
<name>A0AAD7FPB3_9AGAR</name>
<protein>
    <submittedName>
        <fullName evidence="2">Uncharacterized protein</fullName>
    </submittedName>
</protein>
<reference evidence="2" key="1">
    <citation type="submission" date="2023-03" db="EMBL/GenBank/DDBJ databases">
        <title>Massive genome expansion in bonnet fungi (Mycena s.s.) driven by repeated elements and novel gene families across ecological guilds.</title>
        <authorList>
            <consortium name="Lawrence Berkeley National Laboratory"/>
            <person name="Harder C.B."/>
            <person name="Miyauchi S."/>
            <person name="Viragh M."/>
            <person name="Kuo A."/>
            <person name="Thoen E."/>
            <person name="Andreopoulos B."/>
            <person name="Lu D."/>
            <person name="Skrede I."/>
            <person name="Drula E."/>
            <person name="Henrissat B."/>
            <person name="Morin E."/>
            <person name="Kohler A."/>
            <person name="Barry K."/>
            <person name="LaButti K."/>
            <person name="Morin E."/>
            <person name="Salamov A."/>
            <person name="Lipzen A."/>
            <person name="Mereny Z."/>
            <person name="Hegedus B."/>
            <person name="Baldrian P."/>
            <person name="Stursova M."/>
            <person name="Weitz H."/>
            <person name="Taylor A."/>
            <person name="Grigoriev I.V."/>
            <person name="Nagy L.G."/>
            <person name="Martin F."/>
            <person name="Kauserud H."/>
        </authorList>
    </citation>
    <scope>NUCLEOTIDE SEQUENCE</scope>
    <source>
        <strain evidence="2">9284</strain>
    </source>
</reference>
<evidence type="ECO:0000313" key="3">
    <source>
        <dbReference type="Proteomes" id="UP001221142"/>
    </source>
</evidence>
<keyword evidence="1" id="KW-0175">Coiled coil</keyword>
<dbReference type="EMBL" id="JARKIF010000009">
    <property type="protein sequence ID" value="KAJ7630522.1"/>
    <property type="molecule type" value="Genomic_DNA"/>
</dbReference>
<proteinExistence type="predicted"/>